<protein>
    <submittedName>
        <fullName evidence="3">Uncharacterized protein</fullName>
    </submittedName>
</protein>
<proteinExistence type="predicted"/>
<gene>
    <name evidence="3" type="ORF">P43SY_005637</name>
</gene>
<name>A0AAD5LDW5_PYTIN</name>
<evidence type="ECO:0000256" key="1">
    <source>
        <dbReference type="SAM" id="MobiDB-lite"/>
    </source>
</evidence>
<feature type="region of interest" description="Disordered" evidence="1">
    <location>
        <begin position="349"/>
        <end position="474"/>
    </location>
</feature>
<dbReference type="Proteomes" id="UP001209570">
    <property type="component" value="Unassembled WGS sequence"/>
</dbReference>
<sequence length="474" mass="50603">MRILRPAIACLPRYATRHATNPSTAQTVRVPVVPVVPVSRPALLVRCACRRHSTLPGRRDAATAAPPSTPLSTRGDTLSDSELLTQLLRPQRVWLWLGGVVLVGVTLVAFGPELKLGVSKHTADVASRSLQDETLQNNTRELASQIVQTVLNDPKVLDQASKFLQRLVVMDATRDALRGLVVHTLNDPATLVHVAQLARRALSVLLEDAETRRRVVRFAQQTLEDPATRDAVRQLVDAVLQDPAVRQRVAELVTHTLAQDAVKRSVAQSFGDAVHDVLSRPDVQAHAKHFVGSVVQDQTVQAQGGDAIWSTVMYAITPAWLAWIWQRNVDEETAAAAAVAVVATELLSAPEPGDPASPLDDLPVAEPTTHDDGDEHAGDSQADAPAPAAEGAAAAGDETAQRSETSSEAPTVGRRLLRSTTRGIDMLRRLTLRPPASAPEAAATSASPSAAPENSDDSSDDSPFWSGPRGGGFL</sequence>
<feature type="compositionally biased region" description="Low complexity" evidence="1">
    <location>
        <begin position="62"/>
        <end position="73"/>
    </location>
</feature>
<evidence type="ECO:0000313" key="3">
    <source>
        <dbReference type="EMBL" id="KAJ0397511.1"/>
    </source>
</evidence>
<dbReference type="AlphaFoldDB" id="A0AAD5LDW5"/>
<dbReference type="PANTHER" id="PTHR37935:SF1">
    <property type="entry name" value="CHROMOSOME UNDETERMINED SCAFFOLD_14, WHOLE GENOME SHOTGUN SEQUENCE"/>
    <property type="match status" value="1"/>
</dbReference>
<keyword evidence="2" id="KW-1133">Transmembrane helix</keyword>
<feature type="compositionally biased region" description="Low complexity" evidence="1">
    <location>
        <begin position="434"/>
        <end position="453"/>
    </location>
</feature>
<dbReference type="EMBL" id="JAKCXM010000248">
    <property type="protein sequence ID" value="KAJ0397511.1"/>
    <property type="molecule type" value="Genomic_DNA"/>
</dbReference>
<feature type="region of interest" description="Disordered" evidence="1">
    <location>
        <begin position="56"/>
        <end position="77"/>
    </location>
</feature>
<feature type="compositionally biased region" description="Basic and acidic residues" evidence="1">
    <location>
        <begin position="368"/>
        <end position="378"/>
    </location>
</feature>
<reference evidence="3" key="1">
    <citation type="submission" date="2021-12" db="EMBL/GenBank/DDBJ databases">
        <title>Prjna785345.</title>
        <authorList>
            <person name="Rujirawat T."/>
            <person name="Krajaejun T."/>
        </authorList>
    </citation>
    <scope>NUCLEOTIDE SEQUENCE</scope>
    <source>
        <strain evidence="3">Pi057C3</strain>
    </source>
</reference>
<keyword evidence="2" id="KW-0472">Membrane</keyword>
<feature type="compositionally biased region" description="Low complexity" evidence="1">
    <location>
        <begin position="382"/>
        <end position="398"/>
    </location>
</feature>
<keyword evidence="4" id="KW-1185">Reference proteome</keyword>
<keyword evidence="2" id="KW-0812">Transmembrane</keyword>
<dbReference type="PANTHER" id="PTHR37935">
    <property type="entry name" value="CHROMOSOME UNDETERMINED SCAFFOLD_14, WHOLE GENOME SHOTGUN SEQUENCE"/>
    <property type="match status" value="1"/>
</dbReference>
<accession>A0AAD5LDW5</accession>
<feature type="transmembrane region" description="Helical" evidence="2">
    <location>
        <begin position="93"/>
        <end position="111"/>
    </location>
</feature>
<comment type="caution">
    <text evidence="3">The sequence shown here is derived from an EMBL/GenBank/DDBJ whole genome shotgun (WGS) entry which is preliminary data.</text>
</comment>
<organism evidence="3 4">
    <name type="scientific">Pythium insidiosum</name>
    <name type="common">Pythiosis disease agent</name>
    <dbReference type="NCBI Taxonomy" id="114742"/>
    <lineage>
        <taxon>Eukaryota</taxon>
        <taxon>Sar</taxon>
        <taxon>Stramenopiles</taxon>
        <taxon>Oomycota</taxon>
        <taxon>Peronosporomycetes</taxon>
        <taxon>Pythiales</taxon>
        <taxon>Pythiaceae</taxon>
        <taxon>Pythium</taxon>
    </lineage>
</organism>
<evidence type="ECO:0000313" key="4">
    <source>
        <dbReference type="Proteomes" id="UP001209570"/>
    </source>
</evidence>
<evidence type="ECO:0000256" key="2">
    <source>
        <dbReference type="SAM" id="Phobius"/>
    </source>
</evidence>